<keyword evidence="2" id="KW-1185">Reference proteome</keyword>
<proteinExistence type="predicted"/>
<accession>A0A1Y1WE81</accession>
<evidence type="ECO:0000313" key="1">
    <source>
        <dbReference type="EMBL" id="ORX71823.1"/>
    </source>
</evidence>
<feature type="non-terminal residue" evidence="1">
    <location>
        <position position="65"/>
    </location>
</feature>
<protein>
    <submittedName>
        <fullName evidence="1">Uncharacterized protein</fullName>
    </submittedName>
</protein>
<name>A0A1Y1WE81_9FUNG</name>
<comment type="caution">
    <text evidence="1">The sequence shown here is derived from an EMBL/GenBank/DDBJ whole genome shotgun (WGS) entry which is preliminary data.</text>
</comment>
<dbReference type="EMBL" id="MCFD01000003">
    <property type="protein sequence ID" value="ORX71823.1"/>
    <property type="molecule type" value="Genomic_DNA"/>
</dbReference>
<dbReference type="Proteomes" id="UP000193922">
    <property type="component" value="Unassembled WGS sequence"/>
</dbReference>
<dbReference type="AlphaFoldDB" id="A0A1Y1WE81"/>
<evidence type="ECO:0000313" key="2">
    <source>
        <dbReference type="Proteomes" id="UP000193922"/>
    </source>
</evidence>
<dbReference type="RefSeq" id="XP_040745247.1">
    <property type="nucleotide sequence ID" value="XM_040886705.1"/>
</dbReference>
<sequence>AGFQNYQISHMEITHSDRRSTTSGTPCHTKYGASIFPSEEVTCPLTTKESSACRTYCSRWPNWCI</sequence>
<organism evidence="1 2">
    <name type="scientific">Linderina pennispora</name>
    <dbReference type="NCBI Taxonomy" id="61395"/>
    <lineage>
        <taxon>Eukaryota</taxon>
        <taxon>Fungi</taxon>
        <taxon>Fungi incertae sedis</taxon>
        <taxon>Zoopagomycota</taxon>
        <taxon>Kickxellomycotina</taxon>
        <taxon>Kickxellomycetes</taxon>
        <taxon>Kickxellales</taxon>
        <taxon>Kickxellaceae</taxon>
        <taxon>Linderina</taxon>
    </lineage>
</organism>
<feature type="non-terminal residue" evidence="1">
    <location>
        <position position="1"/>
    </location>
</feature>
<reference evidence="1 2" key="1">
    <citation type="submission" date="2016-07" db="EMBL/GenBank/DDBJ databases">
        <title>Pervasive Adenine N6-methylation of Active Genes in Fungi.</title>
        <authorList>
            <consortium name="DOE Joint Genome Institute"/>
            <person name="Mondo S.J."/>
            <person name="Dannebaum R.O."/>
            <person name="Kuo R.C."/>
            <person name="Labutti K."/>
            <person name="Haridas S."/>
            <person name="Kuo A."/>
            <person name="Salamov A."/>
            <person name="Ahrendt S.R."/>
            <person name="Lipzen A."/>
            <person name="Sullivan W."/>
            <person name="Andreopoulos W.B."/>
            <person name="Clum A."/>
            <person name="Lindquist E."/>
            <person name="Daum C."/>
            <person name="Ramamoorthy G.K."/>
            <person name="Gryganskyi A."/>
            <person name="Culley D."/>
            <person name="Magnuson J.K."/>
            <person name="James T.Y."/>
            <person name="O'Malley M.A."/>
            <person name="Stajich J.E."/>
            <person name="Spatafora J.W."/>
            <person name="Visel A."/>
            <person name="Grigoriev I.V."/>
        </authorList>
    </citation>
    <scope>NUCLEOTIDE SEQUENCE [LARGE SCALE GENOMIC DNA]</scope>
    <source>
        <strain evidence="1 2">ATCC 12442</strain>
    </source>
</reference>
<dbReference type="GeneID" id="63803353"/>
<gene>
    <name evidence="1" type="ORF">DL89DRAFT_265532</name>
</gene>